<dbReference type="EMBL" id="JAAQRI010000321">
    <property type="protein sequence ID" value="KAF5618782.1"/>
    <property type="molecule type" value="Genomic_DNA"/>
</dbReference>
<keyword evidence="3" id="KW-1185">Reference proteome</keyword>
<dbReference type="Gene3D" id="1.10.10.60">
    <property type="entry name" value="Homeodomain-like"/>
    <property type="match status" value="1"/>
</dbReference>
<sequence length="140" mass="15860">MKPWHEKALKRGRTPLPEGPGQRPWLPLQLSEHRSTTLEVSGASQDHNHVQDAVPTTALVEANESRAPLYRFWEESEVRRLIEMRSGGAKWSAIAQTFPNRTIEALKQTFHKRRHAVEQKIGEERSGEGSAEKNQTKSSA</sequence>
<feature type="compositionally biased region" description="Basic and acidic residues" evidence="1">
    <location>
        <begin position="116"/>
        <end position="140"/>
    </location>
</feature>
<dbReference type="GeneID" id="59297431"/>
<evidence type="ECO:0000313" key="2">
    <source>
        <dbReference type="EMBL" id="KAF5618782.1"/>
    </source>
</evidence>
<gene>
    <name evidence="2" type="ORF">FTJAE_12143</name>
</gene>
<evidence type="ECO:0000256" key="1">
    <source>
        <dbReference type="SAM" id="MobiDB-lite"/>
    </source>
</evidence>
<evidence type="ECO:0000313" key="3">
    <source>
        <dbReference type="Proteomes" id="UP000530670"/>
    </source>
</evidence>
<dbReference type="OrthoDB" id="4985370at2759"/>
<organism evidence="2 3">
    <name type="scientific">Fusarium tjaetaba</name>
    <dbReference type="NCBI Taxonomy" id="1567544"/>
    <lineage>
        <taxon>Eukaryota</taxon>
        <taxon>Fungi</taxon>
        <taxon>Dikarya</taxon>
        <taxon>Ascomycota</taxon>
        <taxon>Pezizomycotina</taxon>
        <taxon>Sordariomycetes</taxon>
        <taxon>Hypocreomycetidae</taxon>
        <taxon>Hypocreales</taxon>
        <taxon>Nectriaceae</taxon>
        <taxon>Fusarium</taxon>
        <taxon>Fusarium fujikuroi species complex</taxon>
    </lineage>
</organism>
<reference evidence="2 3" key="1">
    <citation type="submission" date="2020-05" db="EMBL/GenBank/DDBJ databases">
        <title>Identification and distribution of gene clusters putatively required for synthesis of sphingolipid metabolism inhibitors in phylogenetically diverse species of the filamentous fungus Fusarium.</title>
        <authorList>
            <person name="Kim H.-S."/>
            <person name="Busman M."/>
            <person name="Brown D.W."/>
            <person name="Divon H."/>
            <person name="Uhlig S."/>
            <person name="Proctor R.H."/>
        </authorList>
    </citation>
    <scope>NUCLEOTIDE SEQUENCE [LARGE SCALE GENOMIC DNA]</scope>
    <source>
        <strain evidence="2 3">NRRL 66243</strain>
    </source>
</reference>
<feature type="region of interest" description="Disordered" evidence="1">
    <location>
        <begin position="114"/>
        <end position="140"/>
    </location>
</feature>
<proteinExistence type="predicted"/>
<accession>A0A8H5VBW4</accession>
<dbReference type="Proteomes" id="UP000530670">
    <property type="component" value="Unassembled WGS sequence"/>
</dbReference>
<protein>
    <recommendedName>
        <fullName evidence="4">Myb-like domain-containing protein</fullName>
    </recommendedName>
</protein>
<name>A0A8H5VBW4_9HYPO</name>
<comment type="caution">
    <text evidence="2">The sequence shown here is derived from an EMBL/GenBank/DDBJ whole genome shotgun (WGS) entry which is preliminary data.</text>
</comment>
<feature type="region of interest" description="Disordered" evidence="1">
    <location>
        <begin position="1"/>
        <end position="25"/>
    </location>
</feature>
<dbReference type="RefSeq" id="XP_037200791.1">
    <property type="nucleotide sequence ID" value="XM_037345161.1"/>
</dbReference>
<evidence type="ECO:0008006" key="4">
    <source>
        <dbReference type="Google" id="ProtNLM"/>
    </source>
</evidence>
<dbReference type="AlphaFoldDB" id="A0A8H5VBW4"/>